<evidence type="ECO:0000259" key="5">
    <source>
        <dbReference type="PROSITE" id="PS50097"/>
    </source>
</evidence>
<dbReference type="SUPFAM" id="SSF50985">
    <property type="entry name" value="RCC1/BLIP-II"/>
    <property type="match status" value="1"/>
</dbReference>
<dbReference type="Pfam" id="PF00415">
    <property type="entry name" value="RCC1"/>
    <property type="match status" value="1"/>
</dbReference>
<feature type="transmembrane region" description="Helical" evidence="4">
    <location>
        <begin position="1265"/>
        <end position="1284"/>
    </location>
</feature>
<dbReference type="CDD" id="cd14733">
    <property type="entry name" value="BACK"/>
    <property type="match status" value="1"/>
</dbReference>
<evidence type="ECO:0000313" key="6">
    <source>
        <dbReference type="EMBL" id="GMF10020.1"/>
    </source>
</evidence>
<evidence type="ECO:0000256" key="3">
    <source>
        <dbReference type="SAM" id="MobiDB-lite"/>
    </source>
</evidence>
<feature type="compositionally biased region" description="Acidic residues" evidence="3">
    <location>
        <begin position="1000"/>
        <end position="1025"/>
    </location>
</feature>
<keyword evidence="1" id="KW-0677">Repeat</keyword>
<dbReference type="Gene3D" id="2.130.10.30">
    <property type="entry name" value="Regulator of chromosome condensation 1/beta-lactamase-inhibitor protein II"/>
    <property type="match status" value="2"/>
</dbReference>
<keyword evidence="4" id="KW-0812">Transmembrane</keyword>
<feature type="region of interest" description="Disordered" evidence="3">
    <location>
        <begin position="318"/>
        <end position="345"/>
    </location>
</feature>
<feature type="compositionally biased region" description="Basic and acidic residues" evidence="3">
    <location>
        <begin position="329"/>
        <end position="345"/>
    </location>
</feature>
<dbReference type="PROSITE" id="PS50012">
    <property type="entry name" value="RCC1_3"/>
    <property type="match status" value="3"/>
</dbReference>
<dbReference type="CDD" id="cd18186">
    <property type="entry name" value="BTB_POZ_ZBTB_KLHL-like"/>
    <property type="match status" value="1"/>
</dbReference>
<keyword evidence="4" id="KW-1133">Transmembrane helix</keyword>
<feature type="region of interest" description="Disordered" evidence="3">
    <location>
        <begin position="994"/>
        <end position="1026"/>
    </location>
</feature>
<dbReference type="Gene3D" id="3.30.710.10">
    <property type="entry name" value="Potassium Channel Kv1.1, Chain A"/>
    <property type="match status" value="2"/>
</dbReference>
<dbReference type="InterPro" id="IPR051625">
    <property type="entry name" value="Signaling_Regulatory_Domain"/>
</dbReference>
<proteinExistence type="predicted"/>
<reference evidence="6" key="1">
    <citation type="submission" date="2023-04" db="EMBL/GenBank/DDBJ databases">
        <title>Phytophthora lilii NBRC 32176.</title>
        <authorList>
            <person name="Ichikawa N."/>
            <person name="Sato H."/>
            <person name="Tonouchi N."/>
        </authorList>
    </citation>
    <scope>NUCLEOTIDE SEQUENCE</scope>
    <source>
        <strain evidence="6">NBRC 32176</strain>
    </source>
</reference>
<keyword evidence="7" id="KW-1185">Reference proteome</keyword>
<dbReference type="PANTHER" id="PTHR22872">
    <property type="entry name" value="BTK-BINDING PROTEIN-RELATED"/>
    <property type="match status" value="1"/>
</dbReference>
<feature type="compositionally biased region" description="Basic and acidic residues" evidence="3">
    <location>
        <begin position="51"/>
        <end position="60"/>
    </location>
</feature>
<feature type="region of interest" description="Disordered" evidence="3">
    <location>
        <begin position="50"/>
        <end position="71"/>
    </location>
</feature>
<dbReference type="OrthoDB" id="9997739at2759"/>
<dbReference type="Gene3D" id="1.25.40.420">
    <property type="match status" value="1"/>
</dbReference>
<evidence type="ECO:0000256" key="2">
    <source>
        <dbReference type="PROSITE-ProRule" id="PRU00235"/>
    </source>
</evidence>
<evidence type="ECO:0000256" key="4">
    <source>
        <dbReference type="SAM" id="Phobius"/>
    </source>
</evidence>
<dbReference type="Proteomes" id="UP001165083">
    <property type="component" value="Unassembled WGS sequence"/>
</dbReference>
<gene>
    <name evidence="6" type="ORF">Plil01_000087400</name>
</gene>
<feature type="repeat" description="RCC1" evidence="2">
    <location>
        <begin position="538"/>
        <end position="621"/>
    </location>
</feature>
<comment type="caution">
    <text evidence="6">The sequence shown here is derived from an EMBL/GenBank/DDBJ whole genome shotgun (WGS) entry which is preliminary data.</text>
</comment>
<dbReference type="EMBL" id="BSXW01000026">
    <property type="protein sequence ID" value="GMF10020.1"/>
    <property type="molecule type" value="Genomic_DNA"/>
</dbReference>
<dbReference type="InterPro" id="IPR009091">
    <property type="entry name" value="RCC1/BLIP-II"/>
</dbReference>
<evidence type="ECO:0000256" key="1">
    <source>
        <dbReference type="ARBA" id="ARBA00022737"/>
    </source>
</evidence>
<accession>A0A9W6T973</accession>
<name>A0A9W6T973_9STRA</name>
<protein>
    <submittedName>
        <fullName evidence="6">Unnamed protein product</fullName>
    </submittedName>
</protein>
<feature type="domain" description="BTB" evidence="5">
    <location>
        <begin position="1046"/>
        <end position="1116"/>
    </location>
</feature>
<dbReference type="SMART" id="SM00225">
    <property type="entry name" value="BTB"/>
    <property type="match status" value="2"/>
</dbReference>
<evidence type="ECO:0000313" key="7">
    <source>
        <dbReference type="Proteomes" id="UP001165083"/>
    </source>
</evidence>
<dbReference type="SUPFAM" id="SSF54695">
    <property type="entry name" value="POZ domain"/>
    <property type="match status" value="2"/>
</dbReference>
<feature type="domain" description="BTB" evidence="5">
    <location>
        <begin position="869"/>
        <end position="951"/>
    </location>
</feature>
<dbReference type="PROSITE" id="PS00626">
    <property type="entry name" value="RCC1_2"/>
    <property type="match status" value="1"/>
</dbReference>
<dbReference type="InterPro" id="IPR000408">
    <property type="entry name" value="Reg_chr_condens"/>
</dbReference>
<feature type="repeat" description="RCC1" evidence="2">
    <location>
        <begin position="766"/>
        <end position="837"/>
    </location>
</feature>
<organism evidence="6 7">
    <name type="scientific">Phytophthora lilii</name>
    <dbReference type="NCBI Taxonomy" id="2077276"/>
    <lineage>
        <taxon>Eukaryota</taxon>
        <taxon>Sar</taxon>
        <taxon>Stramenopiles</taxon>
        <taxon>Oomycota</taxon>
        <taxon>Peronosporomycetes</taxon>
        <taxon>Peronosporales</taxon>
        <taxon>Peronosporaceae</taxon>
        <taxon>Phytophthora</taxon>
    </lineage>
</organism>
<keyword evidence="4" id="KW-0472">Membrane</keyword>
<dbReference type="InterPro" id="IPR011333">
    <property type="entry name" value="SKP1/BTB/POZ_sf"/>
</dbReference>
<sequence>MGTTEEPNLAALKETTQQTEEMLEEMIKSTHRLDEILQTMCAAEPQTMEPTKTEMLRKPTAESFDEGDAQSDDEFQDCIGFAATEAMDLTPEENSFQAHKDMMIETKTSVVNIHKLLDSLNGSGDPTVRFASCARDTSFVFPSLTQETSAAHRGSSNSEIAVAVPPPECNVSYSYFLSRLREQAIACDHILPVDRADAAARISFLLLEEQQRRLLSAISNYFPYQRDSIYWAQGRRLCKWGLLFNLNVTSQLLAQANALSNGSPSLENTTKEHLSIKCCTRCRLFLPKVHYLRSPDSKNVFQASISVRLSFEDGGGQRVTLSKATNHPARKDEDTRRDNAHHDKLMPQPAELPERITISIWGTHDNNPVLDNDENIQSARDKEETSKFRNVQIETVRCFHACLNTVCLSKNCLYPSTAISKKPLDGALGLGFDLGGYIAQPTLVEFFFDNLIVVQDIACGGDQLVGAHSAAVSQDGDLFTWGVGIALGKGTLRSASTPQRVDLPPTEAAVDDTATRTTSTTHAVSCGSGFCVALTRSGHAFSWGKWSDGRLGLGKIPIIARTSRRHGGGAVRKQFQSFQLSPKQIKSIHSMNGNIIGQVSEDAQFLKVTCGDAHCVGISRSGALVTWGRGNSGQQGRGDASDSVTPTVVEFNGGRRWQDVGAGENWSMALSNSGQVWTWGACGGAVLGHGLHGSQKNALLAETILQRHQRLLSRRKKTSVTSSQQPKLPQLKWMTPQRIPCFVTPDIRICRISAGVQHAAAISESGDLYMWGDNYSSVDPSNTGEKTVSLSSLPTLVNAGRQNNRDGFYVAKAADIGNNSVEHVVCGGRHTVAFTSGSFLARSMSRLYREVIAHSKPDEVNEAATIAGADLILVVSGQRLLAHKLLLAQRSPVLRELILEEEQQQQTRLAGSDKDTQNRTELIELLLPQLRVDVAKTLLEFIYTDNFTVDVVKTSHYLVHDVQRAAKRYKLPSLVQLCRERLFSASPSSLFGASSVHDDGADEYDGLSDTNSEEDADDLETDGDMVDNARSLNDDMKFALSDEVWADTVLVAEGQQIPVHRCMLVARSQYFRAVLAFKHLARGSQTDRAIVKVEDSYAGTVRVLRFIYYDQVTLPQLDRSEDISSNEEKLQNDTEAASDQLLEDLVAADKYGLERMKRLCEHAIRVTITNCLEVLAVSELVHAAHLKEVAMRFMKIHLADITTRQEEFRRFQEDFPLLLEELYTSLRGASADEFLLRWHKEVGTSLAAQREEQELQWSKKSTETSFPWVPLSLTIAFGTMYLSLMHAQEHEFPAVPATNLIAIVAIGGAILMGYL</sequence>
<dbReference type="PROSITE" id="PS50097">
    <property type="entry name" value="BTB"/>
    <property type="match status" value="2"/>
</dbReference>
<feature type="repeat" description="RCC1" evidence="2">
    <location>
        <begin position="622"/>
        <end position="673"/>
    </location>
</feature>
<dbReference type="Pfam" id="PF00651">
    <property type="entry name" value="BTB"/>
    <property type="match status" value="2"/>
</dbReference>
<feature type="transmembrane region" description="Helical" evidence="4">
    <location>
        <begin position="1296"/>
        <end position="1314"/>
    </location>
</feature>
<dbReference type="InterPro" id="IPR000210">
    <property type="entry name" value="BTB/POZ_dom"/>
</dbReference>
<dbReference type="Pfam" id="PF13540">
    <property type="entry name" value="RCC1_2"/>
    <property type="match status" value="1"/>
</dbReference>